<name>A0AAV3PUJ3_LITER</name>
<protein>
    <submittedName>
        <fullName evidence="2">Uncharacterized protein</fullName>
    </submittedName>
</protein>
<dbReference type="Proteomes" id="UP001454036">
    <property type="component" value="Unassembled WGS sequence"/>
</dbReference>
<dbReference type="EMBL" id="BAABME010002216">
    <property type="protein sequence ID" value="GAA0153612.1"/>
    <property type="molecule type" value="Genomic_DNA"/>
</dbReference>
<evidence type="ECO:0000313" key="3">
    <source>
        <dbReference type="Proteomes" id="UP001454036"/>
    </source>
</evidence>
<feature type="compositionally biased region" description="Basic and acidic residues" evidence="1">
    <location>
        <begin position="50"/>
        <end position="70"/>
    </location>
</feature>
<sequence length="427" mass="49250">MGPTVHPAWDTVEDLRASIYQSTRYGADHNSKQGQRRQHCSSHPLQGQVRGKEAKRSIPDREASQIEKKDAHAITSKSTKFYFKTKRTEGGLNLGDSKRLTLKEMPAKEYPFFESDIPGMFEELLKEKLIKLREPKYIWVLGYPIEKCFVFKEKVIDRARQGAILLEEDKVSTNHITLTILKKTEAKVRDDFCRSKLEPRMNWGEYLSESDNEDIEESCHMYVEVEGTQEAETTLEVPQTTQEVPQTFTITFMDEDMLEEDVKREADSSLQITIYEEELSPEDAIDAPPGLEEQVKTTVNELKKVNLGTIEHPRPPYVSTLLTPAEEAKYIALLTEFRDLFAWIYTEMPRLDPKVAVHHLAVKKGARTVKQGQRRFRPELVPFIEVEVNRLIDPEFICEVLSPTSYQTLSQYARRMVRSECVWISGT</sequence>
<evidence type="ECO:0000313" key="2">
    <source>
        <dbReference type="EMBL" id="GAA0153612.1"/>
    </source>
</evidence>
<reference evidence="2 3" key="1">
    <citation type="submission" date="2024-01" db="EMBL/GenBank/DDBJ databases">
        <title>The complete chloroplast genome sequence of Lithospermum erythrorhizon: insights into the phylogenetic relationship among Boraginaceae species and the maternal lineages of purple gromwells.</title>
        <authorList>
            <person name="Okada T."/>
            <person name="Watanabe K."/>
        </authorList>
    </citation>
    <scope>NUCLEOTIDE SEQUENCE [LARGE SCALE GENOMIC DNA]</scope>
</reference>
<accession>A0AAV3PUJ3</accession>
<gene>
    <name evidence="2" type="ORF">LIER_11810</name>
</gene>
<proteinExistence type="predicted"/>
<dbReference type="AlphaFoldDB" id="A0AAV3PUJ3"/>
<evidence type="ECO:0000256" key="1">
    <source>
        <dbReference type="SAM" id="MobiDB-lite"/>
    </source>
</evidence>
<organism evidence="2 3">
    <name type="scientific">Lithospermum erythrorhizon</name>
    <name type="common">Purple gromwell</name>
    <name type="synonym">Lithospermum officinale var. erythrorhizon</name>
    <dbReference type="NCBI Taxonomy" id="34254"/>
    <lineage>
        <taxon>Eukaryota</taxon>
        <taxon>Viridiplantae</taxon>
        <taxon>Streptophyta</taxon>
        <taxon>Embryophyta</taxon>
        <taxon>Tracheophyta</taxon>
        <taxon>Spermatophyta</taxon>
        <taxon>Magnoliopsida</taxon>
        <taxon>eudicotyledons</taxon>
        <taxon>Gunneridae</taxon>
        <taxon>Pentapetalae</taxon>
        <taxon>asterids</taxon>
        <taxon>lamiids</taxon>
        <taxon>Boraginales</taxon>
        <taxon>Boraginaceae</taxon>
        <taxon>Boraginoideae</taxon>
        <taxon>Lithospermeae</taxon>
        <taxon>Lithospermum</taxon>
    </lineage>
</organism>
<keyword evidence="3" id="KW-1185">Reference proteome</keyword>
<feature type="region of interest" description="Disordered" evidence="1">
    <location>
        <begin position="25"/>
        <end position="70"/>
    </location>
</feature>
<comment type="caution">
    <text evidence="2">The sequence shown here is derived from an EMBL/GenBank/DDBJ whole genome shotgun (WGS) entry which is preliminary data.</text>
</comment>